<dbReference type="CDD" id="cd13960">
    <property type="entry name" value="PT_UbiA_HPT1"/>
    <property type="match status" value="1"/>
</dbReference>
<evidence type="ECO:0000256" key="6">
    <source>
        <dbReference type="ARBA" id="ARBA00022679"/>
    </source>
</evidence>
<dbReference type="InterPro" id="IPR044878">
    <property type="entry name" value="UbiA_sf"/>
</dbReference>
<comment type="similarity">
    <text evidence="3">Belongs to the UbiA prenyltransferase family.</text>
</comment>
<evidence type="ECO:0000256" key="2">
    <source>
        <dbReference type="ARBA" id="ARBA00004229"/>
    </source>
</evidence>
<protein>
    <submittedName>
        <fullName evidence="13">UbiA prenyltransferase family</fullName>
    </submittedName>
</protein>
<dbReference type="NCBIfam" id="NF009525">
    <property type="entry name" value="PRK12887.1"/>
    <property type="match status" value="1"/>
</dbReference>
<feature type="transmembrane region" description="Helical" evidence="12">
    <location>
        <begin position="255"/>
        <end position="275"/>
    </location>
</feature>
<evidence type="ECO:0000256" key="1">
    <source>
        <dbReference type="ARBA" id="ARBA00004141"/>
    </source>
</evidence>
<evidence type="ECO:0000256" key="12">
    <source>
        <dbReference type="SAM" id="Phobius"/>
    </source>
</evidence>
<comment type="subcellular location">
    <subcellularLocation>
        <location evidence="1">Membrane</location>
        <topology evidence="1">Multi-pass membrane protein</topology>
    </subcellularLocation>
    <subcellularLocation>
        <location evidence="2">Plastid</location>
        <location evidence="2">Chloroplast</location>
    </subcellularLocation>
</comment>
<feature type="transmembrane region" description="Helical" evidence="12">
    <location>
        <begin position="282"/>
        <end position="303"/>
    </location>
</feature>
<evidence type="ECO:0000256" key="10">
    <source>
        <dbReference type="ARBA" id="ARBA00023136"/>
    </source>
</evidence>
<dbReference type="EMBL" id="CP097502">
    <property type="protein sequence ID" value="URD76593.1"/>
    <property type="molecule type" value="Genomic_DNA"/>
</dbReference>
<dbReference type="GO" id="GO:0004659">
    <property type="term" value="F:prenyltransferase activity"/>
    <property type="evidence" value="ECO:0007669"/>
    <property type="project" value="InterPro"/>
</dbReference>
<sequence length="416" mass="46480">STLRSAKARPFVLLRALRDSPRCAGRWTRFFSGPFPPFLAVPHLVLTEILVASFANLGILWIPAELQYYGCYMPSQYVIRKTSNITVGCSVEGLKWGPVNHIFGHNDRKLVHRRTNELSHLNAASRHPSGSQSEASRWKSALTSLNAFYRFSRPHTVIGTIMSIISVSLLAVESLTDISPSFLTGLLEAVIAALFMNIYIVGLNQVYDIEIDKVNKPNLPLASGEYSLRTGVAVILTSAAMSFGVAWVVGSLPLFWALFISFILGTAYSINLPFLRWKRFAVVAAICILAVRAVVVQLAFFLHMQTFVFRRSVSFSRPLIFATAFMTFFSVVIALFKDIPDIEGDRIYGIRSFSVRLGQKRVFWICVYLLEMAYSVAMVIGATSSCIWSKFVTVYLRSGWGNRTKDGDFNCMESSN</sequence>
<dbReference type="Proteomes" id="UP001055439">
    <property type="component" value="Chromosome 1"/>
</dbReference>
<dbReference type="PANTHER" id="PTHR43009:SF6">
    <property type="entry name" value="HOMOGENTISATE PHYTYLTRANSFERASE 1, CHLOROPLASTIC"/>
    <property type="match status" value="1"/>
</dbReference>
<feature type="transmembrane region" description="Helical" evidence="12">
    <location>
        <begin position="40"/>
        <end position="62"/>
    </location>
</feature>
<evidence type="ECO:0000256" key="4">
    <source>
        <dbReference type="ARBA" id="ARBA00022528"/>
    </source>
</evidence>
<keyword evidence="14" id="KW-1185">Reference proteome</keyword>
<evidence type="ECO:0000256" key="9">
    <source>
        <dbReference type="ARBA" id="ARBA00022989"/>
    </source>
</evidence>
<feature type="non-terminal residue" evidence="13">
    <location>
        <position position="1"/>
    </location>
</feature>
<keyword evidence="4" id="KW-0150">Chloroplast</keyword>
<evidence type="ECO:0000256" key="5">
    <source>
        <dbReference type="ARBA" id="ARBA00022640"/>
    </source>
</evidence>
<accession>A0A9E7EIP0</accession>
<evidence type="ECO:0000313" key="14">
    <source>
        <dbReference type="Proteomes" id="UP001055439"/>
    </source>
</evidence>
<evidence type="ECO:0000256" key="11">
    <source>
        <dbReference type="ARBA" id="ARBA00024015"/>
    </source>
</evidence>
<keyword evidence="9 12" id="KW-1133">Transmembrane helix</keyword>
<evidence type="ECO:0000256" key="8">
    <source>
        <dbReference type="ARBA" id="ARBA00022946"/>
    </source>
</evidence>
<dbReference type="GO" id="GO:0016020">
    <property type="term" value="C:membrane"/>
    <property type="evidence" value="ECO:0007669"/>
    <property type="project" value="UniProtKB-SubCell"/>
</dbReference>
<dbReference type="InterPro" id="IPR044502">
    <property type="entry name" value="AtHST-like"/>
</dbReference>
<dbReference type="AlphaFoldDB" id="A0A9E7EIP0"/>
<evidence type="ECO:0000256" key="7">
    <source>
        <dbReference type="ARBA" id="ARBA00022692"/>
    </source>
</evidence>
<proteinExistence type="inferred from homology"/>
<evidence type="ECO:0000256" key="3">
    <source>
        <dbReference type="ARBA" id="ARBA00005985"/>
    </source>
</evidence>
<feature type="transmembrane region" description="Helical" evidence="12">
    <location>
        <begin position="157"/>
        <end position="176"/>
    </location>
</feature>
<dbReference type="InterPro" id="IPR000537">
    <property type="entry name" value="UbiA_prenyltransferase"/>
</dbReference>
<keyword evidence="6" id="KW-0808">Transferase</keyword>
<dbReference type="Pfam" id="PF01040">
    <property type="entry name" value="UbiA"/>
    <property type="match status" value="1"/>
</dbReference>
<keyword evidence="8" id="KW-0809">Transit peptide</keyword>
<organism evidence="13 14">
    <name type="scientific">Musa troglodytarum</name>
    <name type="common">fe'i banana</name>
    <dbReference type="NCBI Taxonomy" id="320322"/>
    <lineage>
        <taxon>Eukaryota</taxon>
        <taxon>Viridiplantae</taxon>
        <taxon>Streptophyta</taxon>
        <taxon>Embryophyta</taxon>
        <taxon>Tracheophyta</taxon>
        <taxon>Spermatophyta</taxon>
        <taxon>Magnoliopsida</taxon>
        <taxon>Liliopsida</taxon>
        <taxon>Zingiberales</taxon>
        <taxon>Musaceae</taxon>
        <taxon>Musa</taxon>
    </lineage>
</organism>
<keyword evidence="5" id="KW-0934">Plastid</keyword>
<dbReference type="PANTHER" id="PTHR43009">
    <property type="entry name" value="HOMOGENTISATE SOLANESYLTRANSFERASE, CHLOROPLASTIC"/>
    <property type="match status" value="1"/>
</dbReference>
<keyword evidence="7 12" id="KW-0812">Transmembrane</keyword>
<feature type="transmembrane region" description="Helical" evidence="12">
    <location>
        <begin position="182"/>
        <end position="207"/>
    </location>
</feature>
<feature type="transmembrane region" description="Helical" evidence="12">
    <location>
        <begin position="362"/>
        <end position="382"/>
    </location>
</feature>
<dbReference type="OrthoDB" id="1502398at2759"/>
<name>A0A9E7EIP0_9LILI</name>
<dbReference type="Gene3D" id="1.10.357.140">
    <property type="entry name" value="UbiA prenyltransferase"/>
    <property type="match status" value="1"/>
</dbReference>
<evidence type="ECO:0000313" key="13">
    <source>
        <dbReference type="EMBL" id="URD76593.1"/>
    </source>
</evidence>
<reference evidence="13" key="1">
    <citation type="submission" date="2022-05" db="EMBL/GenBank/DDBJ databases">
        <title>The Musa troglodytarum L. genome provides insights into the mechanism of non-climacteric behaviour and enrichment of carotenoids.</title>
        <authorList>
            <person name="Wang J."/>
        </authorList>
    </citation>
    <scope>NUCLEOTIDE SEQUENCE</scope>
    <source>
        <tissue evidence="13">Leaf</tissue>
    </source>
</reference>
<dbReference type="FunFam" id="1.10.357.140:FF:000011">
    <property type="entry name" value="Homogentisate phytyltransferase 1"/>
    <property type="match status" value="1"/>
</dbReference>
<keyword evidence="10 12" id="KW-0472">Membrane</keyword>
<feature type="transmembrane region" description="Helical" evidence="12">
    <location>
        <begin position="315"/>
        <end position="336"/>
    </location>
</feature>
<dbReference type="GO" id="GO:0009507">
    <property type="term" value="C:chloroplast"/>
    <property type="evidence" value="ECO:0007669"/>
    <property type="project" value="UniProtKB-SubCell"/>
</dbReference>
<feature type="transmembrane region" description="Helical" evidence="12">
    <location>
        <begin position="228"/>
        <end position="249"/>
    </location>
</feature>
<gene>
    <name evidence="13" type="ORF">MUK42_24916</name>
</gene>
<comment type="pathway">
    <text evidence="11">Cofactor biosynthesis; tocopherol biosynthesis.</text>
</comment>